<keyword evidence="1" id="KW-1133">Transmembrane helix</keyword>
<accession>A0A381ZLL7</accession>
<feature type="transmembrane region" description="Helical" evidence="1">
    <location>
        <begin position="20"/>
        <end position="42"/>
    </location>
</feature>
<gene>
    <name evidence="2" type="ORF">METZ01_LOCUS142715</name>
</gene>
<evidence type="ECO:0000313" key="2">
    <source>
        <dbReference type="EMBL" id="SVA89861.1"/>
    </source>
</evidence>
<protein>
    <submittedName>
        <fullName evidence="2">Uncharacterized protein</fullName>
    </submittedName>
</protein>
<evidence type="ECO:0000256" key="1">
    <source>
        <dbReference type="SAM" id="Phobius"/>
    </source>
</evidence>
<name>A0A381ZLL7_9ZZZZ</name>
<dbReference type="EMBL" id="UINC01021717">
    <property type="protein sequence ID" value="SVA89861.1"/>
    <property type="molecule type" value="Genomic_DNA"/>
</dbReference>
<reference evidence="2" key="1">
    <citation type="submission" date="2018-05" db="EMBL/GenBank/DDBJ databases">
        <authorList>
            <person name="Lanie J.A."/>
            <person name="Ng W.-L."/>
            <person name="Kazmierczak K.M."/>
            <person name="Andrzejewski T.M."/>
            <person name="Davidsen T.M."/>
            <person name="Wayne K.J."/>
            <person name="Tettelin H."/>
            <person name="Glass J.I."/>
            <person name="Rusch D."/>
            <person name="Podicherti R."/>
            <person name="Tsui H.-C.T."/>
            <person name="Winkler M.E."/>
        </authorList>
    </citation>
    <scope>NUCLEOTIDE SEQUENCE</scope>
</reference>
<organism evidence="2">
    <name type="scientific">marine metagenome</name>
    <dbReference type="NCBI Taxonomy" id="408172"/>
    <lineage>
        <taxon>unclassified sequences</taxon>
        <taxon>metagenomes</taxon>
        <taxon>ecological metagenomes</taxon>
    </lineage>
</organism>
<feature type="non-terminal residue" evidence="2">
    <location>
        <position position="66"/>
    </location>
</feature>
<sequence length="66" mass="7524">MRVGNSEKISGKESSRIYVLFYSFFLIPFMIAVFGAVFFLLFRFITFETNSAEDLLNQVKIGSASK</sequence>
<proteinExistence type="predicted"/>
<keyword evidence="1" id="KW-0472">Membrane</keyword>
<dbReference type="AlphaFoldDB" id="A0A381ZLL7"/>
<keyword evidence="1" id="KW-0812">Transmembrane</keyword>